<organism evidence="2 3">
    <name type="scientific">Streptomyces halobius</name>
    <dbReference type="NCBI Taxonomy" id="2879846"/>
    <lineage>
        <taxon>Bacteria</taxon>
        <taxon>Bacillati</taxon>
        <taxon>Actinomycetota</taxon>
        <taxon>Actinomycetes</taxon>
        <taxon>Kitasatosporales</taxon>
        <taxon>Streptomycetaceae</taxon>
        <taxon>Streptomyces</taxon>
    </lineage>
</organism>
<sequence>MAGGADVAEASGAARSRRPWRRTAAAALGVTLCLGTASVSVASVSGADTGKPSDPNSSTSPTSAASQAETGSPTTHGGPVEHDSRSNHDGPAEHDGRSDQDSPAERGDGRDSPGSGDNPGGQNKPRIQASTINPGADWTSRDAAAYWTPRRMADAAPAEDATQPTGEDPTRTTSRPAPAAGPGDAQPTPTARHFDGIPTVGVLFSLDGDARAHHCTASVVHSPRRDLILTAGHCEPGTNAAFVPQYQSGADTQPYGVWAISETFAYPGRGTTGSASDLDFAFATVEPDELGRPIESVTGANVLAATPGYHNKVTVTGYPNVRNDPEDRAVSCDTRTSRLAGTRQLRMECGGFYGGTSGSPWLTDVSEQTKTGRIIGLIGGLNGGGPKGPDNHRISYSPYFGTAIFTLYARATQE</sequence>
<dbReference type="InterPro" id="IPR043504">
    <property type="entry name" value="Peptidase_S1_PA_chymotrypsin"/>
</dbReference>
<evidence type="ECO:0000313" key="3">
    <source>
        <dbReference type="Proteomes" id="UP000830115"/>
    </source>
</evidence>
<dbReference type="RefSeq" id="WP_248866422.1">
    <property type="nucleotide sequence ID" value="NZ_CP086322.1"/>
</dbReference>
<feature type="region of interest" description="Disordered" evidence="1">
    <location>
        <begin position="44"/>
        <end position="139"/>
    </location>
</feature>
<evidence type="ECO:0000313" key="2">
    <source>
        <dbReference type="EMBL" id="UQA95509.1"/>
    </source>
</evidence>
<dbReference type="InterPro" id="IPR009003">
    <property type="entry name" value="Peptidase_S1_PA"/>
</dbReference>
<dbReference type="Proteomes" id="UP000830115">
    <property type="component" value="Chromosome"/>
</dbReference>
<feature type="region of interest" description="Disordered" evidence="1">
    <location>
        <begin position="153"/>
        <end position="194"/>
    </location>
</feature>
<feature type="compositionally biased region" description="Low complexity" evidence="1">
    <location>
        <begin position="44"/>
        <end position="70"/>
    </location>
</feature>
<proteinExistence type="predicted"/>
<feature type="compositionally biased region" description="Low complexity" evidence="1">
    <location>
        <begin position="176"/>
        <end position="191"/>
    </location>
</feature>
<evidence type="ECO:0008006" key="4">
    <source>
        <dbReference type="Google" id="ProtNLM"/>
    </source>
</evidence>
<dbReference type="EMBL" id="CP086322">
    <property type="protein sequence ID" value="UQA95509.1"/>
    <property type="molecule type" value="Genomic_DNA"/>
</dbReference>
<feature type="region of interest" description="Disordered" evidence="1">
    <location>
        <begin position="1"/>
        <end position="21"/>
    </location>
</feature>
<name>A0ABY4MCL2_9ACTN</name>
<protein>
    <recommendedName>
        <fullName evidence="4">V8-like Glu-specific endopeptidase</fullName>
    </recommendedName>
</protein>
<dbReference type="Gene3D" id="2.40.10.10">
    <property type="entry name" value="Trypsin-like serine proteases"/>
    <property type="match status" value="2"/>
</dbReference>
<keyword evidence="3" id="KW-1185">Reference proteome</keyword>
<evidence type="ECO:0000256" key="1">
    <source>
        <dbReference type="SAM" id="MobiDB-lite"/>
    </source>
</evidence>
<feature type="compositionally biased region" description="Basic and acidic residues" evidence="1">
    <location>
        <begin position="79"/>
        <end position="111"/>
    </location>
</feature>
<reference evidence="2" key="1">
    <citation type="submission" date="2021-10" db="EMBL/GenBank/DDBJ databases">
        <title>Streptomyces nigrumlapis sp.nov.,an antimicrobial producing actinobacterium isolated from Black Gobi rocks.</title>
        <authorList>
            <person name="Wen Y."/>
            <person name="Zhang W."/>
            <person name="Liu X.G."/>
        </authorList>
    </citation>
    <scope>NUCLEOTIDE SEQUENCE</scope>
    <source>
        <strain evidence="2">ST13-2-2</strain>
    </source>
</reference>
<accession>A0ABY4MCL2</accession>
<gene>
    <name evidence="2" type="ORF">K9S39_29895</name>
</gene>
<dbReference type="SUPFAM" id="SSF50494">
    <property type="entry name" value="Trypsin-like serine proteases"/>
    <property type="match status" value="1"/>
</dbReference>